<feature type="binding site" evidence="12">
    <location>
        <position position="212"/>
    </location>
    <ligand>
        <name>Zn(2+)</name>
        <dbReference type="ChEBI" id="CHEBI:29105"/>
    </ligand>
</feature>
<accession>A0A8J6I3A3</accession>
<dbReference type="GO" id="GO:0046872">
    <property type="term" value="F:metal ion binding"/>
    <property type="evidence" value="ECO:0007669"/>
    <property type="project" value="UniProtKB-KW"/>
</dbReference>
<evidence type="ECO:0000256" key="8">
    <source>
        <dbReference type="ARBA" id="ARBA00060590"/>
    </source>
</evidence>
<dbReference type="SUPFAM" id="SSF51556">
    <property type="entry name" value="Metallo-dependent hydrolases"/>
    <property type="match status" value="1"/>
</dbReference>
<evidence type="ECO:0000313" key="14">
    <source>
        <dbReference type="EMBL" id="MBA2133884.1"/>
    </source>
</evidence>
<comment type="cofactor">
    <cofactor evidence="12">
        <name>a divalent metal cation</name>
        <dbReference type="ChEBI" id="CHEBI:60240"/>
    </cofactor>
    <text evidence="12">Binds 1 divalent metal cation per subunit.</text>
</comment>
<dbReference type="EC" id="3.5.1.25" evidence="2"/>
<evidence type="ECO:0000256" key="1">
    <source>
        <dbReference type="ARBA" id="ARBA00010716"/>
    </source>
</evidence>
<evidence type="ECO:0000256" key="4">
    <source>
        <dbReference type="ARBA" id="ARBA00022723"/>
    </source>
</evidence>
<comment type="catalytic activity">
    <reaction evidence="7">
        <text>N-acetyl-D-glucosamine 6-phosphate + H2O = D-glucosamine 6-phosphate + acetate</text>
        <dbReference type="Rhea" id="RHEA:22936"/>
        <dbReference type="ChEBI" id="CHEBI:15377"/>
        <dbReference type="ChEBI" id="CHEBI:30089"/>
        <dbReference type="ChEBI" id="CHEBI:57513"/>
        <dbReference type="ChEBI" id="CHEBI:58725"/>
        <dbReference type="EC" id="3.5.1.25"/>
    </reaction>
</comment>
<feature type="binding site" evidence="11">
    <location>
        <position position="140"/>
    </location>
    <ligand>
        <name>substrate</name>
    </ligand>
</feature>
<dbReference type="PIRSF" id="PIRSF038994">
    <property type="entry name" value="NagA"/>
    <property type="match status" value="1"/>
</dbReference>
<evidence type="ECO:0000256" key="6">
    <source>
        <dbReference type="ARBA" id="ARBA00023277"/>
    </source>
</evidence>
<comment type="caution">
    <text evidence="14">The sequence shown here is derived from an EMBL/GenBank/DDBJ whole genome shotgun (WGS) entry which is preliminary data.</text>
</comment>
<gene>
    <name evidence="14" type="primary">nagA</name>
    <name evidence="14" type="ORF">G5B42_10105</name>
</gene>
<dbReference type="InterPro" id="IPR003764">
    <property type="entry name" value="GlcNAc_6-P_deAcase"/>
</dbReference>
<feature type="binding site" evidence="12">
    <location>
        <position position="191"/>
    </location>
    <ligand>
        <name>Zn(2+)</name>
        <dbReference type="ChEBI" id="CHEBI:29105"/>
    </ligand>
</feature>
<dbReference type="InterPro" id="IPR032466">
    <property type="entry name" value="Metal_Hydrolase"/>
</dbReference>
<sequence length="380" mass="40648">MKAIKNIRLITTEGIKEGQAVVYDQTIREVLPEKELPAGCTVMDGGGAYLSAGFIDLHIHGCAGYDTMDEDDRALKVIADRLVATGVTAFLPTTMTMDRARIERALDRIAAAMSGAPGQGAQVLGCNLEGPFLSPENKGAHDERYMIGPDFAWIRPYLGVIRVLTVAPELEGALDFIRQLVAAGVVVSIGHTKATYEEAAKGIAAGASLITHLFNAMTPLHHRQPGVVGAALSHPVACEVIADNIHSVPEIHKLLVKIKPVTELVLVTDAMRACLLADGTYDLGGMTVHVKEGQARLESGTLAGSTLVMNVALRNFYRNTGLPLAEIVKMATLNPARILRLADRKGSIAPGKDADLVLWDEDFNVLMTIVAGETVFTGRI</sequence>
<feature type="active site" description="Proton donor/acceptor" evidence="10">
    <location>
        <position position="269"/>
    </location>
</feature>
<evidence type="ECO:0000256" key="11">
    <source>
        <dbReference type="PIRSR" id="PIRSR038994-2"/>
    </source>
</evidence>
<dbReference type="AlphaFoldDB" id="A0A8J6I3A3"/>
<dbReference type="FunFam" id="3.20.20.140:FF:000004">
    <property type="entry name" value="N-acetylglucosamine-6-phosphate deacetylase"/>
    <property type="match status" value="1"/>
</dbReference>
<dbReference type="Proteomes" id="UP000657177">
    <property type="component" value="Unassembled WGS sequence"/>
</dbReference>
<feature type="domain" description="Amidohydrolase-related" evidence="13">
    <location>
        <begin position="49"/>
        <end position="375"/>
    </location>
</feature>
<dbReference type="RefSeq" id="WP_181340352.1">
    <property type="nucleotide sequence ID" value="NZ_JAAKDE010000025.1"/>
</dbReference>
<dbReference type="CDD" id="cd00854">
    <property type="entry name" value="NagA"/>
    <property type="match status" value="1"/>
</dbReference>
<keyword evidence="6 9" id="KW-0119">Carbohydrate metabolism</keyword>
<evidence type="ECO:0000256" key="9">
    <source>
        <dbReference type="PIRNR" id="PIRNR038994"/>
    </source>
</evidence>
<dbReference type="NCBIfam" id="TIGR00221">
    <property type="entry name" value="nagA"/>
    <property type="match status" value="1"/>
</dbReference>
<dbReference type="GO" id="GO:0008448">
    <property type="term" value="F:N-acetylglucosamine-6-phosphate deacetylase activity"/>
    <property type="evidence" value="ECO:0007669"/>
    <property type="project" value="UniProtKB-EC"/>
</dbReference>
<proteinExistence type="inferred from homology"/>
<comment type="similarity">
    <text evidence="1 9">Belongs to the metallo-dependent hydrolases superfamily. NagA family.</text>
</comment>
<dbReference type="InterPro" id="IPR006680">
    <property type="entry name" value="Amidohydro-rel"/>
</dbReference>
<dbReference type="EMBL" id="JAAKDE010000025">
    <property type="protein sequence ID" value="MBA2133884.1"/>
    <property type="molecule type" value="Genomic_DNA"/>
</dbReference>
<dbReference type="GO" id="GO:0006046">
    <property type="term" value="P:N-acetylglucosamine catabolic process"/>
    <property type="evidence" value="ECO:0007669"/>
    <property type="project" value="TreeGrafter"/>
</dbReference>
<evidence type="ECO:0000256" key="3">
    <source>
        <dbReference type="ARBA" id="ARBA00018029"/>
    </source>
</evidence>
<evidence type="ECO:0000256" key="12">
    <source>
        <dbReference type="PIRSR" id="PIRSR038994-3"/>
    </source>
</evidence>
<dbReference type="Gene3D" id="3.20.20.140">
    <property type="entry name" value="Metal-dependent hydrolases"/>
    <property type="match status" value="1"/>
</dbReference>
<evidence type="ECO:0000313" key="15">
    <source>
        <dbReference type="Proteomes" id="UP000657177"/>
    </source>
</evidence>
<keyword evidence="4 12" id="KW-0479">Metal-binding</keyword>
<feature type="binding site" evidence="11">
    <location>
        <begin position="215"/>
        <end position="216"/>
    </location>
    <ligand>
        <name>substrate</name>
    </ligand>
</feature>
<comment type="pathway">
    <text evidence="8">Amino-sugar metabolism; N-acetylneuraminate degradation; D-fructose 6-phosphate from N-acetylneuraminate: step 4/5.</text>
</comment>
<name>A0A8J6I3A3_9FIRM</name>
<evidence type="ECO:0000259" key="13">
    <source>
        <dbReference type="Pfam" id="PF01979"/>
    </source>
</evidence>
<reference evidence="14" key="1">
    <citation type="submission" date="2020-06" db="EMBL/GenBank/DDBJ databases">
        <title>Novel chitinolytic bacterium.</title>
        <authorList>
            <person name="Ungkulpasvich U."/>
            <person name="Kosugi A."/>
            <person name="Uke A."/>
        </authorList>
    </citation>
    <scope>NUCLEOTIDE SEQUENCE</scope>
    <source>
        <strain evidence="14">UUS1-1</strain>
    </source>
</reference>
<feature type="binding site" evidence="11">
    <location>
        <begin position="302"/>
        <end position="304"/>
    </location>
    <ligand>
        <name>substrate</name>
    </ligand>
</feature>
<dbReference type="SUPFAM" id="SSF51338">
    <property type="entry name" value="Composite domain of metallo-dependent hydrolases"/>
    <property type="match status" value="1"/>
</dbReference>
<feature type="binding site" evidence="11">
    <location>
        <position position="246"/>
    </location>
    <ligand>
        <name>substrate</name>
    </ligand>
</feature>
<evidence type="ECO:0000256" key="7">
    <source>
        <dbReference type="ARBA" id="ARBA00047647"/>
    </source>
</evidence>
<dbReference type="PANTHER" id="PTHR11113:SF14">
    <property type="entry name" value="N-ACETYLGLUCOSAMINE-6-PHOSPHATE DEACETYLASE"/>
    <property type="match status" value="1"/>
</dbReference>
<dbReference type="Gene3D" id="2.30.40.10">
    <property type="entry name" value="Urease, subunit C, domain 1"/>
    <property type="match status" value="1"/>
</dbReference>
<feature type="binding site" evidence="11">
    <location>
        <position position="223"/>
    </location>
    <ligand>
        <name>substrate</name>
    </ligand>
</feature>
<evidence type="ECO:0000256" key="5">
    <source>
        <dbReference type="ARBA" id="ARBA00022801"/>
    </source>
</evidence>
<evidence type="ECO:0000256" key="10">
    <source>
        <dbReference type="PIRSR" id="PIRSR038994-1"/>
    </source>
</evidence>
<dbReference type="PANTHER" id="PTHR11113">
    <property type="entry name" value="N-ACETYLGLUCOSAMINE-6-PHOSPHATE DEACETYLASE"/>
    <property type="match status" value="1"/>
</dbReference>
<keyword evidence="15" id="KW-1185">Reference proteome</keyword>
<evidence type="ECO:0000256" key="2">
    <source>
        <dbReference type="ARBA" id="ARBA00011899"/>
    </source>
</evidence>
<feature type="binding site" evidence="12">
    <location>
        <position position="129"/>
    </location>
    <ligand>
        <name>Zn(2+)</name>
        <dbReference type="ChEBI" id="CHEBI:29105"/>
    </ligand>
</feature>
<keyword evidence="5 9" id="KW-0378">Hydrolase</keyword>
<protein>
    <recommendedName>
        <fullName evidence="3">N-acetylglucosamine-6-phosphate deacetylase</fullName>
        <ecNumber evidence="2">3.5.1.25</ecNumber>
    </recommendedName>
</protein>
<dbReference type="Pfam" id="PF01979">
    <property type="entry name" value="Amidohydro_1"/>
    <property type="match status" value="1"/>
</dbReference>
<dbReference type="InterPro" id="IPR011059">
    <property type="entry name" value="Metal-dep_hydrolase_composite"/>
</dbReference>
<organism evidence="14 15">
    <name type="scientific">Capillibacterium thermochitinicola</name>
    <dbReference type="NCBI Taxonomy" id="2699427"/>
    <lineage>
        <taxon>Bacteria</taxon>
        <taxon>Bacillati</taxon>
        <taxon>Bacillota</taxon>
        <taxon>Capillibacterium</taxon>
    </lineage>
</organism>